<proteinExistence type="predicted"/>
<reference evidence="2" key="1">
    <citation type="submission" date="2009-05" db="EMBL/GenBank/DDBJ databases">
        <title>The genome sequence of Ajellomyces capsulatus strain H143.</title>
        <authorList>
            <person name="Champion M."/>
            <person name="Cuomo C.A."/>
            <person name="Ma L.-J."/>
            <person name="Henn M.R."/>
            <person name="Sil A."/>
            <person name="Goldman B."/>
            <person name="Young S.K."/>
            <person name="Kodira C.D."/>
            <person name="Zeng Q."/>
            <person name="Koehrsen M."/>
            <person name="Alvarado L."/>
            <person name="Berlin A.M."/>
            <person name="Borenstein D."/>
            <person name="Chen Z."/>
            <person name="Engels R."/>
            <person name="Freedman E."/>
            <person name="Gellesch M."/>
            <person name="Goldberg J."/>
            <person name="Griggs A."/>
            <person name="Gujja S."/>
            <person name="Heiman D.I."/>
            <person name="Hepburn T.A."/>
            <person name="Howarth C."/>
            <person name="Jen D."/>
            <person name="Larson L."/>
            <person name="Lewis B."/>
            <person name="Mehta T."/>
            <person name="Park D."/>
            <person name="Pearson M."/>
            <person name="Roberts A."/>
            <person name="Saif S."/>
            <person name="Shea T.D."/>
            <person name="Shenoy N."/>
            <person name="Sisk P."/>
            <person name="Stolte C."/>
            <person name="Sykes S."/>
            <person name="Walk T."/>
            <person name="White J."/>
            <person name="Yandava C."/>
            <person name="Klein B."/>
            <person name="McEwen J.G."/>
            <person name="Puccia R."/>
            <person name="Goldman G.H."/>
            <person name="Felipe M.S."/>
            <person name="Nino-Vega G."/>
            <person name="San-Blas G."/>
            <person name="Taylor J.W."/>
            <person name="Mendoza L."/>
            <person name="Galagan J.E."/>
            <person name="Nusbaum C."/>
            <person name="Birren B.W."/>
        </authorList>
    </citation>
    <scope>NUCLEOTIDE SEQUENCE [LARGE SCALE GENOMIC DNA]</scope>
    <source>
        <strain evidence="2">H143</strain>
    </source>
</reference>
<gene>
    <name evidence="1" type="ORF">HCDG_04326</name>
</gene>
<dbReference type="AlphaFoldDB" id="C6HDP5"/>
<evidence type="ECO:0000313" key="1">
    <source>
        <dbReference type="EMBL" id="EER41679.1"/>
    </source>
</evidence>
<name>C6HDP5_AJECH</name>
<organism evidence="1 2">
    <name type="scientific">Ajellomyces capsulatus (strain H143)</name>
    <name type="common">Darling's disease fungus</name>
    <name type="synonym">Histoplasma capsulatum</name>
    <dbReference type="NCBI Taxonomy" id="544712"/>
    <lineage>
        <taxon>Eukaryota</taxon>
        <taxon>Fungi</taxon>
        <taxon>Dikarya</taxon>
        <taxon>Ascomycota</taxon>
        <taxon>Pezizomycotina</taxon>
        <taxon>Eurotiomycetes</taxon>
        <taxon>Eurotiomycetidae</taxon>
        <taxon>Onygenales</taxon>
        <taxon>Ajellomycetaceae</taxon>
        <taxon>Histoplasma</taxon>
    </lineage>
</organism>
<dbReference type="Proteomes" id="UP000002624">
    <property type="component" value="Unassembled WGS sequence"/>
</dbReference>
<sequence>MGSMSHLLLLPDISISICDRSESCKFKPAGGRKSSCCPSPATPPLYLFAGPKNPRSSMRIALKSAALMNECILMTGRIPCTYHQTAYHHGSTELFQKALRGNTTSRRSRKVQ</sequence>
<dbReference type="EMBL" id="GG692423">
    <property type="protein sequence ID" value="EER41679.1"/>
    <property type="molecule type" value="Genomic_DNA"/>
</dbReference>
<evidence type="ECO:0000313" key="2">
    <source>
        <dbReference type="Proteomes" id="UP000002624"/>
    </source>
</evidence>
<dbReference type="VEuPathDB" id="FungiDB:HCDG_04326"/>
<dbReference type="HOGENOM" id="CLU_2145156_0_0_1"/>
<protein>
    <submittedName>
        <fullName evidence="1">Uncharacterized protein</fullName>
    </submittedName>
</protein>
<accession>C6HDP5</accession>